<gene>
    <name evidence="1" type="ORF">LCGC14_0957120</name>
</gene>
<evidence type="ECO:0000313" key="1">
    <source>
        <dbReference type="EMBL" id="KKN18310.1"/>
    </source>
</evidence>
<comment type="caution">
    <text evidence="1">The sequence shown here is derived from an EMBL/GenBank/DDBJ whole genome shotgun (WGS) entry which is preliminary data.</text>
</comment>
<name>A0A0F9NFL6_9ZZZZ</name>
<reference evidence="1" key="1">
    <citation type="journal article" date="2015" name="Nature">
        <title>Complex archaea that bridge the gap between prokaryotes and eukaryotes.</title>
        <authorList>
            <person name="Spang A."/>
            <person name="Saw J.H."/>
            <person name="Jorgensen S.L."/>
            <person name="Zaremba-Niedzwiedzka K."/>
            <person name="Martijn J."/>
            <person name="Lind A.E."/>
            <person name="van Eijk R."/>
            <person name="Schleper C."/>
            <person name="Guy L."/>
            <person name="Ettema T.J."/>
        </authorList>
    </citation>
    <scope>NUCLEOTIDE SEQUENCE</scope>
</reference>
<sequence length="34" mass="4021">MDLKEIRRLLGNEFAFIYNEIDPRGYAPELHLSV</sequence>
<organism evidence="1">
    <name type="scientific">marine sediment metagenome</name>
    <dbReference type="NCBI Taxonomy" id="412755"/>
    <lineage>
        <taxon>unclassified sequences</taxon>
        <taxon>metagenomes</taxon>
        <taxon>ecological metagenomes</taxon>
    </lineage>
</organism>
<proteinExistence type="predicted"/>
<protein>
    <submittedName>
        <fullName evidence="1">Uncharacterized protein</fullName>
    </submittedName>
</protein>
<dbReference type="AlphaFoldDB" id="A0A0F9NFL6"/>
<accession>A0A0F9NFL6</accession>
<dbReference type="EMBL" id="LAZR01003440">
    <property type="protein sequence ID" value="KKN18310.1"/>
    <property type="molecule type" value="Genomic_DNA"/>
</dbReference>